<keyword evidence="3 5" id="KW-0687">Ribonucleoprotein</keyword>
<dbReference type="SUPFAM" id="SSF54211">
    <property type="entry name" value="Ribosomal protein S5 domain 2-like"/>
    <property type="match status" value="1"/>
</dbReference>
<dbReference type="InterPro" id="IPR014721">
    <property type="entry name" value="Ribsml_uS5_D2-typ_fold_subgr"/>
</dbReference>
<dbReference type="GO" id="GO:0003723">
    <property type="term" value="F:RNA binding"/>
    <property type="evidence" value="ECO:0007669"/>
    <property type="project" value="TreeGrafter"/>
</dbReference>
<dbReference type="Proteomes" id="UP000178656">
    <property type="component" value="Unassembled WGS sequence"/>
</dbReference>
<proteinExistence type="inferred from homology"/>
<evidence type="ECO:0000313" key="9">
    <source>
        <dbReference type="Proteomes" id="UP000178656"/>
    </source>
</evidence>
<sequence length="139" mass="15497">MPGEADGKKKSEYLFGIGRRKSATAQVRVYKKGSGVITVNGKDFKVYFPLAAQQDIATSPLKIVGQVEKLDVVVKVLGGGFMSQTEAMRHGLSRALLLLNQNFRKPLKKAGFLTRDSRKKERKKPGLKRARKAPQWAKR</sequence>
<dbReference type="Pfam" id="PF00380">
    <property type="entry name" value="Ribosomal_S9"/>
    <property type="match status" value="1"/>
</dbReference>
<dbReference type="PROSITE" id="PS00360">
    <property type="entry name" value="RIBOSOMAL_S9"/>
    <property type="match status" value="1"/>
</dbReference>
<dbReference type="GO" id="GO:0006412">
    <property type="term" value="P:translation"/>
    <property type="evidence" value="ECO:0007669"/>
    <property type="project" value="UniProtKB-UniRule"/>
</dbReference>
<dbReference type="PANTHER" id="PTHR21569">
    <property type="entry name" value="RIBOSOMAL PROTEIN S9"/>
    <property type="match status" value="1"/>
</dbReference>
<reference evidence="8 9" key="1">
    <citation type="journal article" date="2016" name="Nat. Commun.">
        <title>Thousands of microbial genomes shed light on interconnected biogeochemical processes in an aquifer system.</title>
        <authorList>
            <person name="Anantharaman K."/>
            <person name="Brown C.T."/>
            <person name="Hug L.A."/>
            <person name="Sharon I."/>
            <person name="Castelle C.J."/>
            <person name="Probst A.J."/>
            <person name="Thomas B.C."/>
            <person name="Singh A."/>
            <person name="Wilkins M.J."/>
            <person name="Karaoz U."/>
            <person name="Brodie E.L."/>
            <person name="Williams K.H."/>
            <person name="Hubbard S.S."/>
            <person name="Banfield J.F."/>
        </authorList>
    </citation>
    <scope>NUCLEOTIDE SEQUENCE [LARGE SCALE GENOMIC DNA]</scope>
</reference>
<evidence type="ECO:0000256" key="7">
    <source>
        <dbReference type="SAM" id="MobiDB-lite"/>
    </source>
</evidence>
<comment type="caution">
    <text evidence="8">The sequence shown here is derived from an EMBL/GenBank/DDBJ whole genome shotgun (WGS) entry which is preliminary data.</text>
</comment>
<comment type="similarity">
    <text evidence="1 5 6">Belongs to the universal ribosomal protein uS9 family.</text>
</comment>
<dbReference type="InterPro" id="IPR023035">
    <property type="entry name" value="Ribosomal_uS9_bac/plastid"/>
</dbReference>
<dbReference type="FunFam" id="3.30.230.10:FF:000001">
    <property type="entry name" value="30S ribosomal protein S9"/>
    <property type="match status" value="1"/>
</dbReference>
<feature type="compositionally biased region" description="Basic residues" evidence="7">
    <location>
        <begin position="120"/>
        <end position="139"/>
    </location>
</feature>
<evidence type="ECO:0000256" key="3">
    <source>
        <dbReference type="ARBA" id="ARBA00023274"/>
    </source>
</evidence>
<dbReference type="EMBL" id="MFGM01000027">
    <property type="protein sequence ID" value="OGF36946.1"/>
    <property type="molecule type" value="Genomic_DNA"/>
</dbReference>
<evidence type="ECO:0000256" key="5">
    <source>
        <dbReference type="HAMAP-Rule" id="MF_00532"/>
    </source>
</evidence>
<dbReference type="HAMAP" id="MF_00532_B">
    <property type="entry name" value="Ribosomal_uS9_B"/>
    <property type="match status" value="1"/>
</dbReference>
<evidence type="ECO:0000256" key="6">
    <source>
        <dbReference type="RuleBase" id="RU003815"/>
    </source>
</evidence>
<dbReference type="AlphaFoldDB" id="A0A1F5TE27"/>
<organism evidence="8 9">
    <name type="scientific">Candidatus Falkowbacteria bacterium RIFOXYC2_FULL_48_21</name>
    <dbReference type="NCBI Taxonomy" id="1798005"/>
    <lineage>
        <taxon>Bacteria</taxon>
        <taxon>Candidatus Falkowiibacteriota</taxon>
    </lineage>
</organism>
<name>A0A1F5TE27_9BACT</name>
<dbReference type="InterPro" id="IPR000754">
    <property type="entry name" value="Ribosomal_uS9"/>
</dbReference>
<dbReference type="GO" id="GO:0003735">
    <property type="term" value="F:structural constituent of ribosome"/>
    <property type="evidence" value="ECO:0007669"/>
    <property type="project" value="InterPro"/>
</dbReference>
<accession>A0A1F5TE27</accession>
<dbReference type="PANTHER" id="PTHR21569:SF1">
    <property type="entry name" value="SMALL RIBOSOMAL SUBUNIT PROTEIN US9M"/>
    <property type="match status" value="1"/>
</dbReference>
<feature type="region of interest" description="Disordered" evidence="7">
    <location>
        <begin position="110"/>
        <end position="139"/>
    </location>
</feature>
<dbReference type="Gene3D" id="3.30.230.10">
    <property type="match status" value="1"/>
</dbReference>
<gene>
    <name evidence="5" type="primary">rpsI</name>
    <name evidence="8" type="ORF">A2482_02995</name>
</gene>
<dbReference type="InterPro" id="IPR020568">
    <property type="entry name" value="Ribosomal_Su5_D2-typ_SF"/>
</dbReference>
<evidence type="ECO:0000256" key="1">
    <source>
        <dbReference type="ARBA" id="ARBA00005251"/>
    </source>
</evidence>
<dbReference type="NCBIfam" id="NF001099">
    <property type="entry name" value="PRK00132.1"/>
    <property type="match status" value="1"/>
</dbReference>
<dbReference type="GO" id="GO:0022627">
    <property type="term" value="C:cytosolic small ribosomal subunit"/>
    <property type="evidence" value="ECO:0007669"/>
    <property type="project" value="TreeGrafter"/>
</dbReference>
<keyword evidence="2 5" id="KW-0689">Ribosomal protein</keyword>
<protein>
    <recommendedName>
        <fullName evidence="4 5">Small ribosomal subunit protein uS9</fullName>
    </recommendedName>
</protein>
<evidence type="ECO:0000256" key="2">
    <source>
        <dbReference type="ARBA" id="ARBA00022980"/>
    </source>
</evidence>
<evidence type="ECO:0000313" key="8">
    <source>
        <dbReference type="EMBL" id="OGF36946.1"/>
    </source>
</evidence>
<evidence type="ECO:0000256" key="4">
    <source>
        <dbReference type="ARBA" id="ARBA00035259"/>
    </source>
</evidence>
<dbReference type="InterPro" id="IPR020574">
    <property type="entry name" value="Ribosomal_uS9_CS"/>
</dbReference>